<dbReference type="Proteomes" id="UP000653472">
    <property type="component" value="Unassembled WGS sequence"/>
</dbReference>
<dbReference type="AlphaFoldDB" id="A0A969W8X0"/>
<evidence type="ECO:0000313" key="1">
    <source>
        <dbReference type="EMBL" id="NKF21648.1"/>
    </source>
</evidence>
<name>A0A969W8X0_9GAMM</name>
<keyword evidence="2" id="KW-1185">Reference proteome</keyword>
<protein>
    <recommendedName>
        <fullName evidence="3">Lipopolysaccharide core biosynthesis protein</fullName>
    </recommendedName>
</protein>
<gene>
    <name evidence="1" type="ORF">G7Y82_04915</name>
</gene>
<comment type="caution">
    <text evidence="1">The sequence shown here is derived from an EMBL/GenBank/DDBJ whole genome shotgun (WGS) entry which is preliminary data.</text>
</comment>
<sequence length="306" mass="34829">MPPPEKPAMALADCLYRTALLWRGRGCWHWRHYGRHYRAEVRAGGWDVTIERRRYRLRSLSHWLPSGRNVHIVLSGPSISRIDAPDLLLQGARITVNGSFQILADGGVHSDLYLISDVGYVRRQWSSVQAGIANARALAVDHRVALELARRDPDLFDRIPTYLFDNLQRPYRQSSAWWRRFSPAELAMDGQRCAFSNDADIGFYPSRTVAFLALQIAAAQRPRRIVLFGLDLSEGRYYAEATPERSMLQQDYAEYIAPDFRFAADLLRNTSIEVINASLQSTLPGDILPRVDPNEYLKQLPFADAA</sequence>
<organism evidence="1 2">
    <name type="scientific">Solimonas marina</name>
    <dbReference type="NCBI Taxonomy" id="2714601"/>
    <lineage>
        <taxon>Bacteria</taxon>
        <taxon>Pseudomonadati</taxon>
        <taxon>Pseudomonadota</taxon>
        <taxon>Gammaproteobacteria</taxon>
        <taxon>Nevskiales</taxon>
        <taxon>Nevskiaceae</taxon>
        <taxon>Solimonas</taxon>
    </lineage>
</organism>
<proteinExistence type="predicted"/>
<dbReference type="RefSeq" id="WP_168146894.1">
    <property type="nucleotide sequence ID" value="NZ_JAAVXB010000002.1"/>
</dbReference>
<evidence type="ECO:0000313" key="2">
    <source>
        <dbReference type="Proteomes" id="UP000653472"/>
    </source>
</evidence>
<reference evidence="1" key="1">
    <citation type="submission" date="2020-03" db="EMBL/GenBank/DDBJ databases">
        <title>Solimonas marina sp. nov., isolated from deep seawater of the Pacific Ocean.</title>
        <authorList>
            <person name="Liu X."/>
            <person name="Lai Q."/>
            <person name="Sun F."/>
            <person name="Gai Y."/>
            <person name="Li G."/>
            <person name="Shao Z."/>
        </authorList>
    </citation>
    <scope>NUCLEOTIDE SEQUENCE</scope>
    <source>
        <strain evidence="1">C16B3</strain>
    </source>
</reference>
<accession>A0A969W8X0</accession>
<dbReference type="EMBL" id="JAAVXB010000002">
    <property type="protein sequence ID" value="NKF21648.1"/>
    <property type="molecule type" value="Genomic_DNA"/>
</dbReference>
<evidence type="ECO:0008006" key="3">
    <source>
        <dbReference type="Google" id="ProtNLM"/>
    </source>
</evidence>